<feature type="modified residue" description="Pyruvic acid (Ser); by autocatalysis" evidence="11">
    <location>
        <position position="181"/>
    </location>
</feature>
<dbReference type="InterPro" id="IPR003817">
    <property type="entry name" value="PS_Dcarbxylase"/>
</dbReference>
<comment type="PTM">
    <text evidence="11">Is synthesized initially as an inactive proenzyme. Formation of the active enzyme involves a self-maturation process in which the active site pyruvoyl group is generated from an internal serine residue via an autocatalytic post-translational modification. Two non-identical subunits are generated from the proenzyme in this reaction, and the pyruvate is formed at the N-terminus of the alpha chain, which is derived from the carboxyl end of the proenzyme. The post-translation cleavage follows an unusual pathway, termed non-hydrolytic serinolysis, in which the side chain hydroxyl group of the serine supplies its oxygen atom to form the C-terminus of the beta chain, while the remainder of the serine residue undergoes an oxidative deamination to produce ammonia and the pyruvoyl prosthetic group on the alpha chain.</text>
</comment>
<evidence type="ECO:0000256" key="4">
    <source>
        <dbReference type="ARBA" id="ARBA00023098"/>
    </source>
</evidence>
<gene>
    <name evidence="11" type="primary">psd</name>
    <name evidence="13" type="ORF">HNQ38_000247</name>
</gene>
<feature type="site" description="Cleavage (non-hydrolytic); by autocatalysis" evidence="11">
    <location>
        <begin position="180"/>
        <end position="181"/>
    </location>
</feature>
<keyword evidence="10 11" id="KW-0670">Pyruvate</keyword>
<dbReference type="HAMAP" id="MF_00664">
    <property type="entry name" value="PS_decarb_PSD_A"/>
    <property type="match status" value="1"/>
</dbReference>
<comment type="subcellular location">
    <subcellularLocation>
        <location evidence="11">Cell membrane</location>
        <topology evidence="11">Peripheral membrane protein</topology>
    </subcellularLocation>
</comment>
<feature type="chain" id="PRO_5031634706" description="Phosphatidylserine decarboxylase beta chain" evidence="11">
    <location>
        <begin position="1"/>
        <end position="180"/>
    </location>
</feature>
<feature type="chain" id="PRO_5031634705" description="Phosphatidylserine decarboxylase alpha chain" evidence="11">
    <location>
        <begin position="181"/>
        <end position="214"/>
    </location>
</feature>
<dbReference type="UniPathway" id="UPA00558">
    <property type="reaction ID" value="UER00616"/>
</dbReference>
<comment type="function">
    <text evidence="11">Catalyzes the formation of phosphatidylethanolamine (PtdEtn) from phosphatidylserine (PtdSer).</text>
</comment>
<keyword evidence="14" id="KW-1185">Reference proteome</keyword>
<evidence type="ECO:0000313" key="14">
    <source>
        <dbReference type="Proteomes" id="UP000539075"/>
    </source>
</evidence>
<feature type="active site" description="Schiff-base intermediate with substrate; via pyruvic acid" evidence="11">
    <location>
        <position position="181"/>
    </location>
</feature>
<evidence type="ECO:0000313" key="13">
    <source>
        <dbReference type="EMBL" id="MBB5142184.1"/>
    </source>
</evidence>
<evidence type="ECO:0000256" key="7">
    <source>
        <dbReference type="ARBA" id="ARBA00023209"/>
    </source>
</evidence>
<evidence type="ECO:0000256" key="10">
    <source>
        <dbReference type="ARBA" id="ARBA00023317"/>
    </source>
</evidence>
<dbReference type="PANTHER" id="PTHR35809">
    <property type="entry name" value="ARCHAETIDYLSERINE DECARBOXYLASE PROENZYME-RELATED"/>
    <property type="match status" value="1"/>
</dbReference>
<proteinExistence type="inferred from homology"/>
<dbReference type="RefSeq" id="WP_183717453.1">
    <property type="nucleotide sequence ID" value="NZ_JACHGO010000001.1"/>
</dbReference>
<keyword evidence="7 11" id="KW-0594">Phospholipid biosynthesis</keyword>
<evidence type="ECO:0000256" key="3">
    <source>
        <dbReference type="ARBA" id="ARBA00022793"/>
    </source>
</evidence>
<dbReference type="Pfam" id="PF02666">
    <property type="entry name" value="PS_Dcarbxylase"/>
    <property type="match status" value="1"/>
</dbReference>
<keyword evidence="3 11" id="KW-0210">Decarboxylase</keyword>
<protein>
    <recommendedName>
        <fullName evidence="11">Phosphatidylserine decarboxylase proenzyme</fullName>
        <ecNumber evidence="11">4.1.1.65</ecNumber>
    </recommendedName>
    <component>
        <recommendedName>
            <fullName evidence="11">Phosphatidylserine decarboxylase alpha chain</fullName>
        </recommendedName>
    </component>
    <component>
        <recommendedName>
            <fullName evidence="11">Phosphatidylserine decarboxylase beta chain</fullName>
        </recommendedName>
    </component>
</protein>
<organism evidence="13 14">
    <name type="scientific">Desulfovibrio intestinalis</name>
    <dbReference type="NCBI Taxonomy" id="58621"/>
    <lineage>
        <taxon>Bacteria</taxon>
        <taxon>Pseudomonadati</taxon>
        <taxon>Thermodesulfobacteriota</taxon>
        <taxon>Desulfovibrionia</taxon>
        <taxon>Desulfovibrionales</taxon>
        <taxon>Desulfovibrionaceae</taxon>
        <taxon>Desulfovibrio</taxon>
    </lineage>
</organism>
<dbReference type="GO" id="GO:0005886">
    <property type="term" value="C:plasma membrane"/>
    <property type="evidence" value="ECO:0007669"/>
    <property type="project" value="UniProtKB-SubCell"/>
</dbReference>
<keyword evidence="4 11" id="KW-0443">Lipid metabolism</keyword>
<comment type="cofactor">
    <cofactor evidence="11">
        <name>pyruvate</name>
        <dbReference type="ChEBI" id="CHEBI:15361"/>
    </cofactor>
    <text evidence="11">Binds 1 pyruvoyl group covalently per subunit.</text>
</comment>
<dbReference type="NCBIfam" id="NF003678">
    <property type="entry name" value="PRK05305.1-2"/>
    <property type="match status" value="1"/>
</dbReference>
<dbReference type="InterPro" id="IPR033175">
    <property type="entry name" value="PSD-A"/>
</dbReference>
<dbReference type="PROSITE" id="PS51257">
    <property type="entry name" value="PROKAR_LIPOPROTEIN"/>
    <property type="match status" value="1"/>
</dbReference>
<dbReference type="AlphaFoldDB" id="A0A7W8C104"/>
<dbReference type="NCBIfam" id="NF003685">
    <property type="entry name" value="PRK05305.2-5"/>
    <property type="match status" value="1"/>
</dbReference>
<keyword evidence="6 11" id="KW-0865">Zymogen</keyword>
<dbReference type="Proteomes" id="UP000539075">
    <property type="component" value="Unassembled WGS sequence"/>
</dbReference>
<evidence type="ECO:0000256" key="5">
    <source>
        <dbReference type="ARBA" id="ARBA00023136"/>
    </source>
</evidence>
<keyword evidence="9 11" id="KW-1208">Phospholipid metabolism</keyword>
<evidence type="ECO:0000256" key="1">
    <source>
        <dbReference type="ARBA" id="ARBA00022475"/>
    </source>
</evidence>
<comment type="subunit">
    <text evidence="11">Heterodimer of a large membrane-associated beta subunit and a small pyruvoyl-containing alpha subunit.</text>
</comment>
<dbReference type="EC" id="4.1.1.65" evidence="11"/>
<keyword evidence="12" id="KW-0812">Transmembrane</keyword>
<keyword evidence="2 11" id="KW-0444">Lipid biosynthesis</keyword>
<evidence type="ECO:0000256" key="12">
    <source>
        <dbReference type="SAM" id="Phobius"/>
    </source>
</evidence>
<dbReference type="EMBL" id="JACHGO010000001">
    <property type="protein sequence ID" value="MBB5142184.1"/>
    <property type="molecule type" value="Genomic_DNA"/>
</dbReference>
<dbReference type="GO" id="GO:0006646">
    <property type="term" value="P:phosphatidylethanolamine biosynthetic process"/>
    <property type="evidence" value="ECO:0007669"/>
    <property type="project" value="UniProtKB-UniRule"/>
</dbReference>
<name>A0A7W8C104_9BACT</name>
<keyword evidence="5 11" id="KW-0472">Membrane</keyword>
<comment type="pathway">
    <text evidence="11">Phospholipid metabolism; phosphatidylethanolamine biosynthesis; phosphatidylethanolamine from CDP-diacylglycerol: step 2/2.</text>
</comment>
<comment type="caution">
    <text evidence="13">The sequence shown here is derived from an EMBL/GenBank/DDBJ whole genome shotgun (WGS) entry which is preliminary data.</text>
</comment>
<dbReference type="PANTHER" id="PTHR35809:SF1">
    <property type="entry name" value="ARCHAETIDYLSERINE DECARBOXYLASE PROENZYME-RELATED"/>
    <property type="match status" value="1"/>
</dbReference>
<evidence type="ECO:0000256" key="9">
    <source>
        <dbReference type="ARBA" id="ARBA00023264"/>
    </source>
</evidence>
<evidence type="ECO:0000256" key="6">
    <source>
        <dbReference type="ARBA" id="ARBA00023145"/>
    </source>
</evidence>
<dbReference type="GO" id="GO:0004609">
    <property type="term" value="F:phosphatidylserine decarboxylase activity"/>
    <property type="evidence" value="ECO:0007669"/>
    <property type="project" value="UniProtKB-UniRule"/>
</dbReference>
<comment type="catalytic activity">
    <reaction evidence="11">
        <text>a 1,2-diacyl-sn-glycero-3-phospho-L-serine + H(+) = a 1,2-diacyl-sn-glycero-3-phosphoethanolamine + CO2</text>
        <dbReference type="Rhea" id="RHEA:20828"/>
        <dbReference type="ChEBI" id="CHEBI:15378"/>
        <dbReference type="ChEBI" id="CHEBI:16526"/>
        <dbReference type="ChEBI" id="CHEBI:57262"/>
        <dbReference type="ChEBI" id="CHEBI:64612"/>
        <dbReference type="EC" id="4.1.1.65"/>
    </reaction>
</comment>
<accession>A0A7W8C104</accession>
<evidence type="ECO:0000256" key="8">
    <source>
        <dbReference type="ARBA" id="ARBA00023239"/>
    </source>
</evidence>
<keyword evidence="12" id="KW-1133">Transmembrane helix</keyword>
<evidence type="ECO:0000256" key="11">
    <source>
        <dbReference type="HAMAP-Rule" id="MF_00664"/>
    </source>
</evidence>
<keyword evidence="1 11" id="KW-1003">Cell membrane</keyword>
<evidence type="ECO:0000256" key="2">
    <source>
        <dbReference type="ARBA" id="ARBA00022516"/>
    </source>
</evidence>
<feature type="transmembrane region" description="Helical" evidence="12">
    <location>
        <begin position="15"/>
        <end position="44"/>
    </location>
</feature>
<reference evidence="13 14" key="1">
    <citation type="submission" date="2020-08" db="EMBL/GenBank/DDBJ databases">
        <title>Genomic Encyclopedia of Type Strains, Phase IV (KMG-IV): sequencing the most valuable type-strain genomes for metagenomic binning, comparative biology and taxonomic classification.</title>
        <authorList>
            <person name="Goeker M."/>
        </authorList>
    </citation>
    <scope>NUCLEOTIDE SEQUENCE [LARGE SCALE GENOMIC DNA]</scope>
    <source>
        <strain evidence="13 14">DSM 11275</strain>
    </source>
</reference>
<comment type="similarity">
    <text evidence="11">Belongs to the phosphatidylserine decarboxylase family. PSD-A subfamily.</text>
</comment>
<keyword evidence="8 11" id="KW-0456">Lyase</keyword>
<sequence length="214" mass="23712">MKKASIGLAVEGLPFILLCSFSALIFSLIGCWPLTLVLLVATWFSSHFFRDPERVVPTEEGIAVSPADGKVVKIQEAPEPFTGQPRVCISVFMNLFNVHVNRVPVTAKISAITYYPGKFFNASLDKASKYNERCAYSIESSDGNFVMVQIAGLVAQRIVCRVDEADELKRGERFGMIKFGSRVDLYLPENYSPIVSIGESVFAGQTVIAQRKQY</sequence>